<evidence type="ECO:0000313" key="6">
    <source>
        <dbReference type="EMBL" id="CAB4765600.1"/>
    </source>
</evidence>
<feature type="domain" description="Signal transduction histidine kinase subgroup 3 dimerisation and phosphoacceptor" evidence="4">
    <location>
        <begin position="5"/>
        <end position="69"/>
    </location>
</feature>
<keyword evidence="1" id="KW-0808">Transferase</keyword>
<dbReference type="Pfam" id="PF07730">
    <property type="entry name" value="HisKA_3"/>
    <property type="match status" value="1"/>
</dbReference>
<dbReference type="InterPro" id="IPR011712">
    <property type="entry name" value="Sig_transdc_His_kin_sub3_dim/P"/>
</dbReference>
<protein>
    <submittedName>
        <fullName evidence="5">Unannotated protein</fullName>
    </submittedName>
</protein>
<evidence type="ECO:0000313" key="5">
    <source>
        <dbReference type="EMBL" id="CAB4704725.1"/>
    </source>
</evidence>
<dbReference type="GO" id="GO:0046983">
    <property type="term" value="F:protein dimerization activity"/>
    <property type="evidence" value="ECO:0007669"/>
    <property type="project" value="InterPro"/>
</dbReference>
<feature type="domain" description="Histidine kinase/HSP90-like ATPase" evidence="3">
    <location>
        <begin position="109"/>
        <end position="193"/>
    </location>
</feature>
<evidence type="ECO:0000259" key="3">
    <source>
        <dbReference type="Pfam" id="PF02518"/>
    </source>
</evidence>
<evidence type="ECO:0000313" key="7">
    <source>
        <dbReference type="EMBL" id="CAB5074842.1"/>
    </source>
</evidence>
<name>A0A6J6Q6B1_9ZZZZ</name>
<organism evidence="5">
    <name type="scientific">freshwater metagenome</name>
    <dbReference type="NCBI Taxonomy" id="449393"/>
    <lineage>
        <taxon>unclassified sequences</taxon>
        <taxon>metagenomes</taxon>
        <taxon>ecological metagenomes</taxon>
    </lineage>
</organism>
<dbReference type="EMBL" id="CAEZZR010000011">
    <property type="protein sequence ID" value="CAB4765600.1"/>
    <property type="molecule type" value="Genomic_DNA"/>
</dbReference>
<dbReference type="InterPro" id="IPR003594">
    <property type="entry name" value="HATPase_dom"/>
</dbReference>
<dbReference type="GO" id="GO:0016020">
    <property type="term" value="C:membrane"/>
    <property type="evidence" value="ECO:0007669"/>
    <property type="project" value="InterPro"/>
</dbReference>
<dbReference type="Gene3D" id="3.30.565.10">
    <property type="entry name" value="Histidine kinase-like ATPase, C-terminal domain"/>
    <property type="match status" value="1"/>
</dbReference>
<dbReference type="InterPro" id="IPR050482">
    <property type="entry name" value="Sensor_HK_TwoCompSys"/>
</dbReference>
<dbReference type="CDD" id="cd16917">
    <property type="entry name" value="HATPase_UhpB-NarQ-NarX-like"/>
    <property type="match status" value="1"/>
</dbReference>
<gene>
    <name evidence="5" type="ORF">UFOPK2646_00650</name>
    <name evidence="6" type="ORF">UFOPK2907_00207</name>
    <name evidence="7" type="ORF">UFOPK4401_00662</name>
</gene>
<dbReference type="EMBL" id="CAFBRB010000059">
    <property type="protein sequence ID" value="CAB5074842.1"/>
    <property type="molecule type" value="Genomic_DNA"/>
</dbReference>
<accession>A0A6J6Q6B1</accession>
<dbReference type="SUPFAM" id="SSF55874">
    <property type="entry name" value="ATPase domain of HSP90 chaperone/DNA topoisomerase II/histidine kinase"/>
    <property type="match status" value="1"/>
</dbReference>
<dbReference type="PANTHER" id="PTHR24421:SF60">
    <property type="entry name" value="SENSOR HISTIDINE KINASE COMP"/>
    <property type="match status" value="1"/>
</dbReference>
<reference evidence="5" key="1">
    <citation type="submission" date="2020-05" db="EMBL/GenBank/DDBJ databases">
        <authorList>
            <person name="Chiriac C."/>
            <person name="Salcher M."/>
            <person name="Ghai R."/>
            <person name="Kavagutti S V."/>
        </authorList>
    </citation>
    <scope>NUCLEOTIDE SEQUENCE</scope>
</reference>
<evidence type="ECO:0000259" key="4">
    <source>
        <dbReference type="Pfam" id="PF07730"/>
    </source>
</evidence>
<proteinExistence type="predicted"/>
<sequence length="198" mass="21696">MASTERIRLAQEIHDGIAQDLIGIGYSLDLMLAAPETSAQTRITIRTLRFEVTDLIDKVRREMYQLRSPLGSTLSQELTSLAENICGDTALTLEIDQSNGEFPTDTEYEITRIASELLQNVSRHSKATAVVVQYYEREEMTSLVVSDNGVGVEDPEILRRGLAGVKERSANIGAAFTISSSTQGTRAELCIPAACKKS</sequence>
<dbReference type="Gene3D" id="1.20.5.1930">
    <property type="match status" value="1"/>
</dbReference>
<keyword evidence="2" id="KW-0418">Kinase</keyword>
<dbReference type="AlphaFoldDB" id="A0A6J6Q6B1"/>
<evidence type="ECO:0000256" key="1">
    <source>
        <dbReference type="ARBA" id="ARBA00022679"/>
    </source>
</evidence>
<evidence type="ECO:0000256" key="2">
    <source>
        <dbReference type="ARBA" id="ARBA00022777"/>
    </source>
</evidence>
<dbReference type="EMBL" id="CAEZYB010000060">
    <property type="protein sequence ID" value="CAB4704725.1"/>
    <property type="molecule type" value="Genomic_DNA"/>
</dbReference>
<dbReference type="PANTHER" id="PTHR24421">
    <property type="entry name" value="NITRATE/NITRITE SENSOR PROTEIN NARX-RELATED"/>
    <property type="match status" value="1"/>
</dbReference>
<dbReference type="GO" id="GO:0000155">
    <property type="term" value="F:phosphorelay sensor kinase activity"/>
    <property type="evidence" value="ECO:0007669"/>
    <property type="project" value="InterPro"/>
</dbReference>
<dbReference type="InterPro" id="IPR036890">
    <property type="entry name" value="HATPase_C_sf"/>
</dbReference>
<dbReference type="Pfam" id="PF02518">
    <property type="entry name" value="HATPase_c"/>
    <property type="match status" value="1"/>
</dbReference>